<protein>
    <submittedName>
        <fullName evidence="2">Uncharacterized protein</fullName>
    </submittedName>
</protein>
<feature type="transmembrane region" description="Helical" evidence="1">
    <location>
        <begin position="70"/>
        <end position="90"/>
    </location>
</feature>
<feature type="transmembrane region" description="Helical" evidence="1">
    <location>
        <begin position="32"/>
        <end position="50"/>
    </location>
</feature>
<reference evidence="2 3" key="1">
    <citation type="submission" date="2015-11" db="EMBL/GenBank/DDBJ databases">
        <title>Draft genome sequence of Paramesorhizobium deserti A-3-E, a strain highly resistant to diverse beta-lactam antibiotics.</title>
        <authorList>
            <person name="Lv R."/>
            <person name="Yang X."/>
            <person name="Fang N."/>
            <person name="Guo J."/>
            <person name="Luo X."/>
            <person name="Peng F."/>
            <person name="Yang R."/>
            <person name="Cui Y."/>
            <person name="Fang C."/>
            <person name="Song Y."/>
        </authorList>
    </citation>
    <scope>NUCLEOTIDE SEQUENCE [LARGE SCALE GENOMIC DNA]</scope>
    <source>
        <strain evidence="2 3">A-3-E</strain>
    </source>
</reference>
<keyword evidence="1" id="KW-0812">Transmembrane</keyword>
<sequence>MSEQQILLNEDPMNEDPTPTSPGQAKRSLHQVAIVAFLAIFLGFFMQGLILASKLITGNAFPGISFLADLAQGVTWSFFVCTGVAVGLFLSKARAALSGIIAFIFAPAAVSLAKASQKVMLNLLQIADKPGFLSLGTISILRAVEYGLLAWLLAKLIEKNAHQPSLYVGAGLIVGLVFGGAIIALTIQAAAAAGTPQQLSQMMGSLVNEIGSPIGCAVLIYIGQWITGRHQLVVGR</sequence>
<dbReference type="EMBL" id="LNTU01000039">
    <property type="protein sequence ID" value="KXF75029.1"/>
    <property type="molecule type" value="Genomic_DNA"/>
</dbReference>
<dbReference type="RefSeq" id="WP_068884809.1">
    <property type="nucleotide sequence ID" value="NZ_LNTU01000039.1"/>
</dbReference>
<feature type="transmembrane region" description="Helical" evidence="1">
    <location>
        <begin position="95"/>
        <end position="113"/>
    </location>
</feature>
<comment type="caution">
    <text evidence="2">The sequence shown here is derived from an EMBL/GenBank/DDBJ whole genome shotgun (WGS) entry which is preliminary data.</text>
</comment>
<keyword evidence="1" id="KW-0472">Membrane</keyword>
<feature type="transmembrane region" description="Helical" evidence="1">
    <location>
        <begin position="166"/>
        <end position="190"/>
    </location>
</feature>
<keyword evidence="1" id="KW-1133">Transmembrane helix</keyword>
<name>A0A135HPA1_9HYPH</name>
<proteinExistence type="predicted"/>
<feature type="transmembrane region" description="Helical" evidence="1">
    <location>
        <begin position="133"/>
        <end position="154"/>
    </location>
</feature>
<evidence type="ECO:0000313" key="2">
    <source>
        <dbReference type="EMBL" id="KXF75029.1"/>
    </source>
</evidence>
<dbReference type="OrthoDB" id="8074305at2"/>
<dbReference type="AlphaFoldDB" id="A0A135HPA1"/>
<evidence type="ECO:0000256" key="1">
    <source>
        <dbReference type="SAM" id="Phobius"/>
    </source>
</evidence>
<gene>
    <name evidence="2" type="ORF">ATN84_20285</name>
</gene>
<organism evidence="2 3">
    <name type="scientific">Paramesorhizobium deserti</name>
    <dbReference type="NCBI Taxonomy" id="1494590"/>
    <lineage>
        <taxon>Bacteria</taxon>
        <taxon>Pseudomonadati</taxon>
        <taxon>Pseudomonadota</taxon>
        <taxon>Alphaproteobacteria</taxon>
        <taxon>Hyphomicrobiales</taxon>
        <taxon>Phyllobacteriaceae</taxon>
        <taxon>Paramesorhizobium</taxon>
    </lineage>
</organism>
<keyword evidence="3" id="KW-1185">Reference proteome</keyword>
<feature type="transmembrane region" description="Helical" evidence="1">
    <location>
        <begin position="210"/>
        <end position="227"/>
    </location>
</feature>
<accession>A0A135HPA1</accession>
<evidence type="ECO:0000313" key="3">
    <source>
        <dbReference type="Proteomes" id="UP000070107"/>
    </source>
</evidence>
<dbReference type="Proteomes" id="UP000070107">
    <property type="component" value="Unassembled WGS sequence"/>
</dbReference>